<protein>
    <submittedName>
        <fullName evidence="1">Uncharacterized protein</fullName>
    </submittedName>
</protein>
<accession>A0A6G1K917</accession>
<organism evidence="1 2">
    <name type="scientific">Pleomassaria siparia CBS 279.74</name>
    <dbReference type="NCBI Taxonomy" id="1314801"/>
    <lineage>
        <taxon>Eukaryota</taxon>
        <taxon>Fungi</taxon>
        <taxon>Dikarya</taxon>
        <taxon>Ascomycota</taxon>
        <taxon>Pezizomycotina</taxon>
        <taxon>Dothideomycetes</taxon>
        <taxon>Pleosporomycetidae</taxon>
        <taxon>Pleosporales</taxon>
        <taxon>Pleomassariaceae</taxon>
        <taxon>Pleomassaria</taxon>
    </lineage>
</organism>
<dbReference type="EMBL" id="MU005770">
    <property type="protein sequence ID" value="KAF2709389.1"/>
    <property type="molecule type" value="Genomic_DNA"/>
</dbReference>
<evidence type="ECO:0000313" key="1">
    <source>
        <dbReference type="EMBL" id="KAF2709389.1"/>
    </source>
</evidence>
<dbReference type="AlphaFoldDB" id="A0A6G1K917"/>
<name>A0A6G1K917_9PLEO</name>
<dbReference type="Proteomes" id="UP000799428">
    <property type="component" value="Unassembled WGS sequence"/>
</dbReference>
<dbReference type="OrthoDB" id="9974421at2759"/>
<gene>
    <name evidence="1" type="ORF">K504DRAFT_273419</name>
</gene>
<keyword evidence="2" id="KW-1185">Reference proteome</keyword>
<sequence length="100" mass="10625">MRTLDSSDRTPSGYLPKTLPTIIHLTSRDGVKTVIKIGEPKPRVPKRSMSIVVIPGASVEDAIFSLPTIPTNAVYCSTGFGYGIQVLVPRSGIGDAVEEG</sequence>
<reference evidence="1" key="1">
    <citation type="journal article" date="2020" name="Stud. Mycol.">
        <title>101 Dothideomycetes genomes: a test case for predicting lifestyles and emergence of pathogens.</title>
        <authorList>
            <person name="Haridas S."/>
            <person name="Albert R."/>
            <person name="Binder M."/>
            <person name="Bloem J."/>
            <person name="Labutti K."/>
            <person name="Salamov A."/>
            <person name="Andreopoulos B."/>
            <person name="Baker S."/>
            <person name="Barry K."/>
            <person name="Bills G."/>
            <person name="Bluhm B."/>
            <person name="Cannon C."/>
            <person name="Castanera R."/>
            <person name="Culley D."/>
            <person name="Daum C."/>
            <person name="Ezra D."/>
            <person name="Gonzalez J."/>
            <person name="Henrissat B."/>
            <person name="Kuo A."/>
            <person name="Liang C."/>
            <person name="Lipzen A."/>
            <person name="Lutzoni F."/>
            <person name="Magnuson J."/>
            <person name="Mondo S."/>
            <person name="Nolan M."/>
            <person name="Ohm R."/>
            <person name="Pangilinan J."/>
            <person name="Park H.-J."/>
            <person name="Ramirez L."/>
            <person name="Alfaro M."/>
            <person name="Sun H."/>
            <person name="Tritt A."/>
            <person name="Yoshinaga Y."/>
            <person name="Zwiers L.-H."/>
            <person name="Turgeon B."/>
            <person name="Goodwin S."/>
            <person name="Spatafora J."/>
            <person name="Crous P."/>
            <person name="Grigoriev I."/>
        </authorList>
    </citation>
    <scope>NUCLEOTIDE SEQUENCE</scope>
    <source>
        <strain evidence="1">CBS 279.74</strain>
    </source>
</reference>
<proteinExistence type="predicted"/>
<evidence type="ECO:0000313" key="2">
    <source>
        <dbReference type="Proteomes" id="UP000799428"/>
    </source>
</evidence>